<dbReference type="InterPro" id="IPR010989">
    <property type="entry name" value="SNARE"/>
</dbReference>
<evidence type="ECO:0000256" key="2">
    <source>
        <dbReference type="ARBA" id="ARBA00006108"/>
    </source>
</evidence>
<dbReference type="CDD" id="cd15862">
    <property type="entry name" value="SNARE_Vti1"/>
    <property type="match status" value="1"/>
</dbReference>
<evidence type="ECO:0000256" key="6">
    <source>
        <dbReference type="ARBA" id="ARBA00022989"/>
    </source>
</evidence>
<dbReference type="Pfam" id="PF05008">
    <property type="entry name" value="V-SNARE"/>
    <property type="match status" value="1"/>
</dbReference>
<comment type="subcellular location">
    <subcellularLocation>
        <location evidence="1">Membrane</location>
        <topology evidence="1">Single-pass type IV membrane protein</topology>
    </subcellularLocation>
</comment>
<keyword evidence="8" id="KW-0472">Membrane</keyword>
<keyword evidence="5" id="KW-0653">Protein transport</keyword>
<dbReference type="InterPro" id="IPR038407">
    <property type="entry name" value="v-SNARE_N_sf"/>
</dbReference>
<evidence type="ECO:0000313" key="11">
    <source>
        <dbReference type="EMBL" id="KAK5086139.1"/>
    </source>
</evidence>
<organism evidence="11 12">
    <name type="scientific">Lithohypha guttulata</name>
    <dbReference type="NCBI Taxonomy" id="1690604"/>
    <lineage>
        <taxon>Eukaryota</taxon>
        <taxon>Fungi</taxon>
        <taxon>Dikarya</taxon>
        <taxon>Ascomycota</taxon>
        <taxon>Pezizomycotina</taxon>
        <taxon>Eurotiomycetes</taxon>
        <taxon>Chaetothyriomycetidae</taxon>
        <taxon>Chaetothyriales</taxon>
        <taxon>Trichomeriaceae</taxon>
        <taxon>Lithohypha</taxon>
    </lineage>
</organism>
<evidence type="ECO:0000313" key="12">
    <source>
        <dbReference type="Proteomes" id="UP001345013"/>
    </source>
</evidence>
<keyword evidence="6" id="KW-1133">Transmembrane helix</keyword>
<name>A0ABR0K5Q7_9EURO</name>
<keyword evidence="3" id="KW-0813">Transport</keyword>
<dbReference type="EMBL" id="JAVRRG010000100">
    <property type="protein sequence ID" value="KAK5086139.1"/>
    <property type="molecule type" value="Genomic_DNA"/>
</dbReference>
<keyword evidence="12" id="KW-1185">Reference proteome</keyword>
<evidence type="ECO:0000256" key="8">
    <source>
        <dbReference type="ARBA" id="ARBA00023136"/>
    </source>
</evidence>
<feature type="domain" description="T-SNARE coiled-coil homology" evidence="10">
    <location>
        <begin position="131"/>
        <end position="198"/>
    </location>
</feature>
<dbReference type="SUPFAM" id="SSF58038">
    <property type="entry name" value="SNARE fusion complex"/>
    <property type="match status" value="1"/>
</dbReference>
<feature type="coiled-coil region" evidence="9">
    <location>
        <begin position="14"/>
        <end position="103"/>
    </location>
</feature>
<dbReference type="SMART" id="SM00397">
    <property type="entry name" value="t_SNARE"/>
    <property type="match status" value="1"/>
</dbReference>
<protein>
    <submittedName>
        <fullName evidence="11">t-SNARE VTI1</fullName>
    </submittedName>
</protein>
<keyword evidence="4" id="KW-0812">Transmembrane</keyword>
<evidence type="ECO:0000256" key="5">
    <source>
        <dbReference type="ARBA" id="ARBA00022927"/>
    </source>
</evidence>
<evidence type="ECO:0000256" key="7">
    <source>
        <dbReference type="ARBA" id="ARBA00023054"/>
    </source>
</evidence>
<proteinExistence type="inferred from homology"/>
<dbReference type="SUPFAM" id="SSF47661">
    <property type="entry name" value="t-snare proteins"/>
    <property type="match status" value="1"/>
</dbReference>
<evidence type="ECO:0000256" key="9">
    <source>
        <dbReference type="SAM" id="Coils"/>
    </source>
</evidence>
<evidence type="ECO:0000256" key="1">
    <source>
        <dbReference type="ARBA" id="ARBA00004211"/>
    </source>
</evidence>
<accession>A0ABR0K5Q7</accession>
<evidence type="ECO:0000256" key="3">
    <source>
        <dbReference type="ARBA" id="ARBA00022448"/>
    </source>
</evidence>
<evidence type="ECO:0000259" key="10">
    <source>
        <dbReference type="SMART" id="SM00397"/>
    </source>
</evidence>
<dbReference type="Gene3D" id="1.20.58.400">
    <property type="entry name" value="t-snare proteins"/>
    <property type="match status" value="1"/>
</dbReference>
<keyword evidence="7 9" id="KW-0175">Coiled coil</keyword>
<dbReference type="Pfam" id="PF12352">
    <property type="entry name" value="V-SNARE_C"/>
    <property type="match status" value="1"/>
</dbReference>
<dbReference type="PANTHER" id="PTHR21230:SF26">
    <property type="entry name" value="VESICLE TRANSPORT THROUGH INTERACTION WITH T-SNARES HOMOLOG 1A"/>
    <property type="match status" value="1"/>
</dbReference>
<dbReference type="InterPro" id="IPR000727">
    <property type="entry name" value="T_SNARE_dom"/>
</dbReference>
<evidence type="ECO:0000256" key="4">
    <source>
        <dbReference type="ARBA" id="ARBA00022692"/>
    </source>
</evidence>
<dbReference type="InterPro" id="IPR007705">
    <property type="entry name" value="Vesicle_trsprt_v-SNARE_N"/>
</dbReference>
<comment type="caution">
    <text evidence="11">The sequence shown here is derived from an EMBL/GenBank/DDBJ whole genome shotgun (WGS) entry which is preliminary data.</text>
</comment>
<dbReference type="PANTHER" id="PTHR21230">
    <property type="entry name" value="VESICLE TRANSPORT V-SNARE PROTEIN VTI1-RELATED"/>
    <property type="match status" value="1"/>
</dbReference>
<dbReference type="Proteomes" id="UP001345013">
    <property type="component" value="Unassembled WGS sequence"/>
</dbReference>
<dbReference type="Gene3D" id="1.20.5.110">
    <property type="match status" value="1"/>
</dbReference>
<gene>
    <name evidence="11" type="primary">vti1</name>
    <name evidence="11" type="ORF">LTR24_007070</name>
</gene>
<reference evidence="11 12" key="1">
    <citation type="submission" date="2023-08" db="EMBL/GenBank/DDBJ databases">
        <title>Black Yeasts Isolated from many extreme environments.</title>
        <authorList>
            <person name="Coleine C."/>
            <person name="Stajich J.E."/>
            <person name="Selbmann L."/>
        </authorList>
    </citation>
    <scope>NUCLEOTIDE SEQUENCE [LARGE SCALE GENOMIC DNA]</scope>
    <source>
        <strain evidence="11 12">CCFEE 5885</strain>
    </source>
</reference>
<sequence length="201" mass="22727">MANHLDTDAGSELFSNYEAELKLVQADLNQKLDQVEELSGEERKSAVRGAQRALEEAKELLDQMNLEKANIPTSSRSKANQKYRNAQTDIDTMSRKLKTLTAQSSDRKALFGDRYTDDPDSRDAALEQRQQLLSGTDRLGRSSQRLRDSQRVALETEAIGANTLADLHQQRNVIEHTHQNLQQSEGYVDRSVKTLRGMARR</sequence>
<comment type="similarity">
    <text evidence="2">Belongs to the VTI1 family.</text>
</comment>